<dbReference type="NCBIfam" id="TIGR01292">
    <property type="entry name" value="TRX_reduct"/>
    <property type="match status" value="1"/>
</dbReference>
<dbReference type="Gene3D" id="3.50.50.60">
    <property type="entry name" value="FAD/NAD(P)-binding domain"/>
    <property type="match status" value="2"/>
</dbReference>
<dbReference type="Pfam" id="PF07992">
    <property type="entry name" value="Pyr_redox_2"/>
    <property type="match status" value="1"/>
</dbReference>
<dbReference type="PRINTS" id="PR00469">
    <property type="entry name" value="PNDRDTASEII"/>
</dbReference>
<dbReference type="GO" id="GO:0004791">
    <property type="term" value="F:thioredoxin-disulfide reductase (NADPH) activity"/>
    <property type="evidence" value="ECO:0007669"/>
    <property type="project" value="UniProtKB-UniRule"/>
</dbReference>
<feature type="domain" description="FAD/NAD(P)-binding" evidence="4">
    <location>
        <begin position="7"/>
        <end position="300"/>
    </location>
</feature>
<dbReference type="EC" id="1.8.1.9" evidence="3"/>
<sequence>MNPEHVHCLIIGSGPAGYTAAIYAARANLKPVLYQGGQPGGQLTITTEVDNFPGYPEGVQGPQMMQDLERQATRFGTDVRYGLVTKVAFSENPGPGSPHRVWVDDELEITADSVIISTGASAKWLGLPSEMRLNGHGVSACAVCDGFFFRNQDVAIVGAGDTAAEEASYLSNICRKVYMIVRRGEMRASRFMQQRIQAKENIEILWYTETVEILGDDGVTGARVRHTETGEESVLDVTGFFVAIGHTPNTSLFKDYLDLDDHGYILTEKGSTHTNIPGVFACGDAQDNVYRQAVTAAGTGCMAALDAERYLVTLEMQDMMMS</sequence>
<keyword evidence="3" id="KW-0274">FAD</keyword>
<keyword evidence="1 3" id="KW-0285">Flavoprotein</keyword>
<reference evidence="5 6" key="1">
    <citation type="submission" date="2021-03" db="EMBL/GenBank/DDBJ databases">
        <title>Fibrella sp. HMF5036 genome sequencing and assembly.</title>
        <authorList>
            <person name="Kang H."/>
            <person name="Kim H."/>
            <person name="Bae S."/>
            <person name="Joh K."/>
        </authorList>
    </citation>
    <scope>NUCLEOTIDE SEQUENCE [LARGE SCALE GENOMIC DNA]</scope>
    <source>
        <strain evidence="5 6">HMF5036</strain>
    </source>
</reference>
<comment type="similarity">
    <text evidence="3">Belongs to the class-II pyridine nucleotide-disulfide oxidoreductase family.</text>
</comment>
<dbReference type="InterPro" id="IPR036188">
    <property type="entry name" value="FAD/NAD-bd_sf"/>
</dbReference>
<evidence type="ECO:0000313" key="6">
    <source>
        <dbReference type="Proteomes" id="UP000664795"/>
    </source>
</evidence>
<dbReference type="RefSeq" id="WP_207333528.1">
    <property type="nucleotide sequence ID" value="NZ_JAFMYU010000001.1"/>
</dbReference>
<comment type="caution">
    <text evidence="5">The sequence shown here is derived from an EMBL/GenBank/DDBJ whole genome shotgun (WGS) entry which is preliminary data.</text>
</comment>
<evidence type="ECO:0000256" key="1">
    <source>
        <dbReference type="ARBA" id="ARBA00022630"/>
    </source>
</evidence>
<dbReference type="InterPro" id="IPR023753">
    <property type="entry name" value="FAD/NAD-binding_dom"/>
</dbReference>
<dbReference type="PRINTS" id="PR00368">
    <property type="entry name" value="FADPNR"/>
</dbReference>
<dbReference type="GO" id="GO:0019430">
    <property type="term" value="P:removal of superoxide radicals"/>
    <property type="evidence" value="ECO:0007669"/>
    <property type="project" value="UniProtKB-UniRule"/>
</dbReference>
<dbReference type="InterPro" id="IPR005982">
    <property type="entry name" value="Thioredox_Rdtase"/>
</dbReference>
<accession>A0A939G2R8</accession>
<keyword evidence="3" id="KW-0676">Redox-active center</keyword>
<dbReference type="GO" id="GO:0005737">
    <property type="term" value="C:cytoplasm"/>
    <property type="evidence" value="ECO:0007669"/>
    <property type="project" value="InterPro"/>
</dbReference>
<evidence type="ECO:0000256" key="3">
    <source>
        <dbReference type="RuleBase" id="RU003880"/>
    </source>
</evidence>
<organism evidence="5 6">
    <name type="scientific">Fibrella aquatilis</name>
    <dbReference type="NCBI Taxonomy" id="2817059"/>
    <lineage>
        <taxon>Bacteria</taxon>
        <taxon>Pseudomonadati</taxon>
        <taxon>Bacteroidota</taxon>
        <taxon>Cytophagia</taxon>
        <taxon>Cytophagales</taxon>
        <taxon>Spirosomataceae</taxon>
        <taxon>Fibrella</taxon>
    </lineage>
</organism>
<dbReference type="SUPFAM" id="SSF51905">
    <property type="entry name" value="FAD/NAD(P)-binding domain"/>
    <property type="match status" value="1"/>
</dbReference>
<evidence type="ECO:0000259" key="4">
    <source>
        <dbReference type="Pfam" id="PF07992"/>
    </source>
</evidence>
<evidence type="ECO:0000313" key="5">
    <source>
        <dbReference type="EMBL" id="MBO0929564.1"/>
    </source>
</evidence>
<comment type="catalytic activity">
    <reaction evidence="3">
        <text>[thioredoxin]-dithiol + NADP(+) = [thioredoxin]-disulfide + NADPH + H(+)</text>
        <dbReference type="Rhea" id="RHEA:20345"/>
        <dbReference type="Rhea" id="RHEA-COMP:10698"/>
        <dbReference type="Rhea" id="RHEA-COMP:10700"/>
        <dbReference type="ChEBI" id="CHEBI:15378"/>
        <dbReference type="ChEBI" id="CHEBI:29950"/>
        <dbReference type="ChEBI" id="CHEBI:50058"/>
        <dbReference type="ChEBI" id="CHEBI:57783"/>
        <dbReference type="ChEBI" id="CHEBI:58349"/>
        <dbReference type="EC" id="1.8.1.9"/>
    </reaction>
</comment>
<protein>
    <recommendedName>
        <fullName evidence="3">Thioredoxin reductase</fullName>
        <ecNumber evidence="3">1.8.1.9</ecNumber>
    </recommendedName>
</protein>
<dbReference type="EMBL" id="JAFMYU010000001">
    <property type="protein sequence ID" value="MBO0929564.1"/>
    <property type="molecule type" value="Genomic_DNA"/>
</dbReference>
<comment type="cofactor">
    <cofactor evidence="3">
        <name>FAD</name>
        <dbReference type="ChEBI" id="CHEBI:57692"/>
    </cofactor>
</comment>
<dbReference type="Proteomes" id="UP000664795">
    <property type="component" value="Unassembled WGS sequence"/>
</dbReference>
<keyword evidence="6" id="KW-1185">Reference proteome</keyword>
<comment type="subunit">
    <text evidence="3">Homodimer.</text>
</comment>
<evidence type="ECO:0000256" key="2">
    <source>
        <dbReference type="ARBA" id="ARBA00023002"/>
    </source>
</evidence>
<name>A0A939G2R8_9BACT</name>
<proteinExistence type="inferred from homology"/>
<dbReference type="AlphaFoldDB" id="A0A939G2R8"/>
<dbReference type="InterPro" id="IPR050097">
    <property type="entry name" value="Ferredoxin-NADP_redctase_2"/>
</dbReference>
<keyword evidence="2 3" id="KW-0560">Oxidoreductase</keyword>
<gene>
    <name evidence="5" type="primary">trxB</name>
    <name evidence="5" type="ORF">J2I48_01080</name>
</gene>
<dbReference type="PANTHER" id="PTHR48105">
    <property type="entry name" value="THIOREDOXIN REDUCTASE 1-RELATED-RELATED"/>
    <property type="match status" value="1"/>
</dbReference>